<dbReference type="EMBL" id="CP047418">
    <property type="protein sequence ID" value="QLL77714.1"/>
    <property type="molecule type" value="Genomic_DNA"/>
</dbReference>
<organism evidence="4 5">
    <name type="scientific">Ligilactobacillus saerimneri</name>
    <dbReference type="NCBI Taxonomy" id="228229"/>
    <lineage>
        <taxon>Bacteria</taxon>
        <taxon>Bacillati</taxon>
        <taxon>Bacillota</taxon>
        <taxon>Bacilli</taxon>
        <taxon>Lactobacillales</taxon>
        <taxon>Lactobacillaceae</taxon>
        <taxon>Ligilactobacillus</taxon>
    </lineage>
</organism>
<name>A0A7H9EJ97_9LACO</name>
<proteinExistence type="predicted"/>
<evidence type="ECO:0000256" key="2">
    <source>
        <dbReference type="PROSITE-ProRule" id="PRU00626"/>
    </source>
</evidence>
<feature type="domain" description="CRM" evidence="3">
    <location>
        <begin position="3"/>
        <end position="99"/>
    </location>
</feature>
<dbReference type="InterPro" id="IPR017924">
    <property type="entry name" value="RNA-binding_YhbY"/>
</dbReference>
<dbReference type="Pfam" id="PF01985">
    <property type="entry name" value="CRS1_YhbY"/>
    <property type="match status" value="1"/>
</dbReference>
<dbReference type="SUPFAM" id="SSF75471">
    <property type="entry name" value="YhbY-like"/>
    <property type="match status" value="1"/>
</dbReference>
<dbReference type="InterPro" id="IPR051925">
    <property type="entry name" value="RNA-binding_domain"/>
</dbReference>
<sequence>MEGIMRGKQKRYLRSQAHNMRPVFQIGKDGLSTEWLKQVEEAVEKRELIKVNILQNSIIEPEEVVAFLAEHSKIEVVQVIGHVLVLYKKSSKPKNRHYSLEVEAL</sequence>
<dbReference type="NCBIfam" id="TIGR00253">
    <property type="entry name" value="RNA_bind_YhbY"/>
    <property type="match status" value="1"/>
</dbReference>
<dbReference type="SMART" id="SM01103">
    <property type="entry name" value="CRS1_YhbY"/>
    <property type="match status" value="1"/>
</dbReference>
<reference evidence="4 5" key="1">
    <citation type="submission" date="2020-01" db="EMBL/GenBank/DDBJ databases">
        <title>Complete and circular genome sequences of six lactobacillus isolates from horses.</title>
        <authorList>
            <person name="Hassan H.M."/>
        </authorList>
    </citation>
    <scope>NUCLEOTIDE SEQUENCE [LARGE SCALE GENOMIC DNA]</scope>
    <source>
        <strain evidence="4 5">1A</strain>
    </source>
</reference>
<dbReference type="PANTHER" id="PTHR40065:SF3">
    <property type="entry name" value="RNA-BINDING PROTEIN YHBY"/>
    <property type="match status" value="1"/>
</dbReference>
<dbReference type="PANTHER" id="PTHR40065">
    <property type="entry name" value="RNA-BINDING PROTEIN YHBY"/>
    <property type="match status" value="1"/>
</dbReference>
<dbReference type="KEGG" id="lsw:GTO87_03335"/>
<evidence type="ECO:0000313" key="4">
    <source>
        <dbReference type="EMBL" id="QLL77714.1"/>
    </source>
</evidence>
<evidence type="ECO:0000259" key="3">
    <source>
        <dbReference type="PROSITE" id="PS51295"/>
    </source>
</evidence>
<evidence type="ECO:0000313" key="5">
    <source>
        <dbReference type="Proteomes" id="UP000510886"/>
    </source>
</evidence>
<accession>A0A7H9EJ97</accession>
<dbReference type="Gene3D" id="3.30.110.60">
    <property type="entry name" value="YhbY-like"/>
    <property type="match status" value="1"/>
</dbReference>
<dbReference type="GO" id="GO:0003723">
    <property type="term" value="F:RNA binding"/>
    <property type="evidence" value="ECO:0007669"/>
    <property type="project" value="UniProtKB-UniRule"/>
</dbReference>
<gene>
    <name evidence="4" type="primary">yhbY</name>
    <name evidence="4" type="ORF">GTO87_03335</name>
</gene>
<keyword evidence="1 2" id="KW-0694">RNA-binding</keyword>
<dbReference type="InterPro" id="IPR035920">
    <property type="entry name" value="YhbY-like_sf"/>
</dbReference>
<evidence type="ECO:0000256" key="1">
    <source>
        <dbReference type="ARBA" id="ARBA00022884"/>
    </source>
</evidence>
<dbReference type="Proteomes" id="UP000510886">
    <property type="component" value="Chromosome"/>
</dbReference>
<protein>
    <submittedName>
        <fullName evidence="4">Ribosome assembly RNA-binding protein YhbY</fullName>
    </submittedName>
</protein>
<dbReference type="PROSITE" id="PS51295">
    <property type="entry name" value="CRM"/>
    <property type="match status" value="1"/>
</dbReference>
<dbReference type="InterPro" id="IPR001890">
    <property type="entry name" value="RNA-binding_CRM"/>
</dbReference>
<dbReference type="AlphaFoldDB" id="A0A7H9EJ97"/>